<dbReference type="GO" id="GO:0051087">
    <property type="term" value="F:protein-folding chaperone binding"/>
    <property type="evidence" value="ECO:0007669"/>
    <property type="project" value="TreeGrafter"/>
</dbReference>
<dbReference type="CDD" id="cd06257">
    <property type="entry name" value="DnaJ"/>
    <property type="match status" value="1"/>
</dbReference>
<feature type="region of interest" description="Disordered" evidence="2">
    <location>
        <begin position="96"/>
        <end position="119"/>
    </location>
</feature>
<evidence type="ECO:0000256" key="2">
    <source>
        <dbReference type="SAM" id="MobiDB-lite"/>
    </source>
</evidence>
<dbReference type="InterPro" id="IPR001623">
    <property type="entry name" value="DnaJ_domain"/>
</dbReference>
<proteinExistence type="predicted"/>
<dbReference type="GO" id="GO:0051787">
    <property type="term" value="F:misfolded protein binding"/>
    <property type="evidence" value="ECO:0007669"/>
    <property type="project" value="TreeGrafter"/>
</dbReference>
<evidence type="ECO:0000313" key="5">
    <source>
        <dbReference type="Proteomes" id="UP000016935"/>
    </source>
</evidence>
<dbReference type="PROSITE" id="PS00636">
    <property type="entry name" value="DNAJ_1"/>
    <property type="match status" value="1"/>
</dbReference>
<evidence type="ECO:0000259" key="3">
    <source>
        <dbReference type="PROSITE" id="PS50076"/>
    </source>
</evidence>
<dbReference type="GO" id="GO:0036503">
    <property type="term" value="P:ERAD pathway"/>
    <property type="evidence" value="ECO:0007669"/>
    <property type="project" value="TreeGrafter"/>
</dbReference>
<dbReference type="Gene3D" id="1.10.287.110">
    <property type="entry name" value="DnaJ domain"/>
    <property type="match status" value="1"/>
</dbReference>
<dbReference type="STRING" id="671987.R0KNU8"/>
<name>R0KNU8_EXST2</name>
<dbReference type="PANTHER" id="PTHR44360">
    <property type="entry name" value="DNAJ HOMOLOG SUBFAMILY B MEMBER 9"/>
    <property type="match status" value="1"/>
</dbReference>
<protein>
    <recommendedName>
        <fullName evidence="3">J domain-containing protein</fullName>
    </recommendedName>
</protein>
<organism evidence="4 5">
    <name type="scientific">Exserohilum turcicum (strain 28A)</name>
    <name type="common">Northern leaf blight fungus</name>
    <name type="synonym">Setosphaeria turcica</name>
    <dbReference type="NCBI Taxonomy" id="671987"/>
    <lineage>
        <taxon>Eukaryota</taxon>
        <taxon>Fungi</taxon>
        <taxon>Dikarya</taxon>
        <taxon>Ascomycota</taxon>
        <taxon>Pezizomycotina</taxon>
        <taxon>Dothideomycetes</taxon>
        <taxon>Pleosporomycetidae</taxon>
        <taxon>Pleosporales</taxon>
        <taxon>Pleosporineae</taxon>
        <taxon>Pleosporaceae</taxon>
        <taxon>Exserohilum</taxon>
    </lineage>
</organism>
<dbReference type="PANTHER" id="PTHR44360:SF1">
    <property type="entry name" value="DNAJ HOMOLOG SUBFAMILY B MEMBER 9"/>
    <property type="match status" value="1"/>
</dbReference>
<dbReference type="InterPro" id="IPR051948">
    <property type="entry name" value="Hsp70_co-chaperone_J-domain"/>
</dbReference>
<reference evidence="4 5" key="1">
    <citation type="journal article" date="2012" name="PLoS Pathog.">
        <title>Diverse lifestyles and strategies of plant pathogenesis encoded in the genomes of eighteen Dothideomycetes fungi.</title>
        <authorList>
            <person name="Ohm R.A."/>
            <person name="Feau N."/>
            <person name="Henrissat B."/>
            <person name="Schoch C.L."/>
            <person name="Horwitz B.A."/>
            <person name="Barry K.W."/>
            <person name="Condon B.J."/>
            <person name="Copeland A.C."/>
            <person name="Dhillon B."/>
            <person name="Glaser F."/>
            <person name="Hesse C.N."/>
            <person name="Kosti I."/>
            <person name="LaButti K."/>
            <person name="Lindquist E.A."/>
            <person name="Lucas S."/>
            <person name="Salamov A.A."/>
            <person name="Bradshaw R.E."/>
            <person name="Ciuffetti L."/>
            <person name="Hamelin R.C."/>
            <person name="Kema G.H.J."/>
            <person name="Lawrence C."/>
            <person name="Scott J.A."/>
            <person name="Spatafora J.W."/>
            <person name="Turgeon B.G."/>
            <person name="de Wit P.J.G.M."/>
            <person name="Zhong S."/>
            <person name="Goodwin S.B."/>
            <person name="Grigoriev I.V."/>
        </authorList>
    </citation>
    <scope>NUCLEOTIDE SEQUENCE [LARGE SCALE GENOMIC DNA]</scope>
    <source>
        <strain evidence="5">28A</strain>
    </source>
</reference>
<accession>R0KNU8</accession>
<evidence type="ECO:0000313" key="4">
    <source>
        <dbReference type="EMBL" id="EOA89572.1"/>
    </source>
</evidence>
<dbReference type="Proteomes" id="UP000016935">
    <property type="component" value="Unassembled WGS sequence"/>
</dbReference>
<dbReference type="PROSITE" id="PS50076">
    <property type="entry name" value="DNAJ_2"/>
    <property type="match status" value="1"/>
</dbReference>
<gene>
    <name evidence="4" type="ORF">SETTUDRAFT_104820</name>
</gene>
<dbReference type="OrthoDB" id="10250354at2759"/>
<dbReference type="GeneID" id="19395063"/>
<dbReference type="eggNOG" id="KOG0712">
    <property type="taxonomic scope" value="Eukaryota"/>
</dbReference>
<keyword evidence="5" id="KW-1185">Reference proteome</keyword>
<dbReference type="SUPFAM" id="SSF46565">
    <property type="entry name" value="Chaperone J-domain"/>
    <property type="match status" value="1"/>
</dbReference>
<dbReference type="AlphaFoldDB" id="R0KNU8"/>
<dbReference type="EMBL" id="KB908504">
    <property type="protein sequence ID" value="EOA89572.1"/>
    <property type="molecule type" value="Genomic_DNA"/>
</dbReference>
<reference evidence="4 5" key="2">
    <citation type="journal article" date="2013" name="PLoS Genet.">
        <title>Comparative genome structure, secondary metabolite, and effector coding capacity across Cochliobolus pathogens.</title>
        <authorList>
            <person name="Condon B.J."/>
            <person name="Leng Y."/>
            <person name="Wu D."/>
            <person name="Bushley K.E."/>
            <person name="Ohm R.A."/>
            <person name="Otillar R."/>
            <person name="Martin J."/>
            <person name="Schackwitz W."/>
            <person name="Grimwood J."/>
            <person name="MohdZainudin N."/>
            <person name="Xue C."/>
            <person name="Wang R."/>
            <person name="Manning V.A."/>
            <person name="Dhillon B."/>
            <person name="Tu Z.J."/>
            <person name="Steffenson B.J."/>
            <person name="Salamov A."/>
            <person name="Sun H."/>
            <person name="Lowry S."/>
            <person name="LaButti K."/>
            <person name="Han J."/>
            <person name="Copeland A."/>
            <person name="Lindquist E."/>
            <person name="Barry K."/>
            <person name="Schmutz J."/>
            <person name="Baker S.E."/>
            <person name="Ciuffetti L.M."/>
            <person name="Grigoriev I.V."/>
            <person name="Zhong S."/>
            <person name="Turgeon B.G."/>
        </authorList>
    </citation>
    <scope>NUCLEOTIDE SEQUENCE [LARGE SCALE GENOMIC DNA]</scope>
    <source>
        <strain evidence="5">28A</strain>
    </source>
</reference>
<dbReference type="InterPro" id="IPR018253">
    <property type="entry name" value="DnaJ_domain_CS"/>
</dbReference>
<dbReference type="RefSeq" id="XP_008022557.1">
    <property type="nucleotide sequence ID" value="XM_008024366.1"/>
</dbReference>
<dbReference type="HOGENOM" id="CLU_1111211_0_0_1"/>
<feature type="domain" description="J" evidence="3">
    <location>
        <begin position="8"/>
        <end position="71"/>
    </location>
</feature>
<dbReference type="Pfam" id="PF00226">
    <property type="entry name" value="DnaJ"/>
    <property type="match status" value="1"/>
</dbReference>
<dbReference type="SMART" id="SM00271">
    <property type="entry name" value="DnaJ"/>
    <property type="match status" value="1"/>
</dbReference>
<sequence length="247" mass="27774">MDQEPFQDYYAVLGLQLGASHDAIKAAFRALAIVHHPDKSGTSDSTVFRAAREAYEKLTDADYRRAYDRTYWRRKFQTDPPIQQDVDNTRTKQYEAEMRERARRASPPPKKPFKKTGDPPWKYLNSAAYQKWQREMAEYYARHPECDTPAPESEPPSPGPGALAHGLVVNMSHACVLQTCSYRTFSWHVQPGGPDHCVYCVEAHVGCSRCPGCQALACQKCLSKIADLECKPFSSFGNKSQYTASGG</sequence>
<keyword evidence="1" id="KW-0143">Chaperone</keyword>
<dbReference type="InterPro" id="IPR036869">
    <property type="entry name" value="J_dom_sf"/>
</dbReference>
<dbReference type="GO" id="GO:0005783">
    <property type="term" value="C:endoplasmic reticulum"/>
    <property type="evidence" value="ECO:0007669"/>
    <property type="project" value="TreeGrafter"/>
</dbReference>
<evidence type="ECO:0000256" key="1">
    <source>
        <dbReference type="ARBA" id="ARBA00023186"/>
    </source>
</evidence>